<accession>A0A4Q1D323</accession>
<protein>
    <submittedName>
        <fullName evidence="1">RHS repeat-associated core domain-containing protein</fullName>
    </submittedName>
</protein>
<dbReference type="OrthoDB" id="667524at2"/>
<dbReference type="Gene3D" id="2.180.10.10">
    <property type="entry name" value="RHS repeat-associated core"/>
    <property type="match status" value="1"/>
</dbReference>
<dbReference type="Proteomes" id="UP000290545">
    <property type="component" value="Unassembled WGS sequence"/>
</dbReference>
<keyword evidence="2" id="KW-1185">Reference proteome</keyword>
<dbReference type="NCBIfam" id="TIGR03696">
    <property type="entry name" value="Rhs_assc_core"/>
    <property type="match status" value="1"/>
</dbReference>
<name>A0A4Q1D323_9BACT</name>
<dbReference type="PANTHER" id="PTHR32305">
    <property type="match status" value="1"/>
</dbReference>
<gene>
    <name evidence="1" type="ORF">ESB13_21085</name>
</gene>
<dbReference type="AlphaFoldDB" id="A0A4Q1D323"/>
<proteinExistence type="predicted"/>
<comment type="caution">
    <text evidence="1">The sequence shown here is derived from an EMBL/GenBank/DDBJ whole genome shotgun (WGS) entry which is preliminary data.</text>
</comment>
<dbReference type="PANTHER" id="PTHR32305:SF15">
    <property type="entry name" value="PROTEIN RHSA-RELATED"/>
    <property type="match status" value="1"/>
</dbReference>
<evidence type="ECO:0000313" key="1">
    <source>
        <dbReference type="EMBL" id="RXK81491.1"/>
    </source>
</evidence>
<dbReference type="InterPro" id="IPR050708">
    <property type="entry name" value="T6SS_VgrG/RHS"/>
</dbReference>
<evidence type="ECO:0000313" key="2">
    <source>
        <dbReference type="Proteomes" id="UP000290545"/>
    </source>
</evidence>
<sequence length="345" mass="38378">MVGPAGELKSHQVIERPMTHNGYLYIYVSNETPGLDVIVDNLKVTHIRRALTEETHSYPFGLTMAGISSKAAGKLQNRLKYNGKELQGEEFSDYSGIQWYDYGARMYDPQIGRWHVPDPLNESEYWNDFDKEYKKELAQEGYEPEESDVAEGRKNAGALNLFNPRNVISAENSVIHYNESPYAYVGNNPIIFIDPYGLDTSKAKAQPLPEVTVTGFIKNNWQHFVGPILFLLGQPIKFLKPSGYAGSDPGSSIASWALSKTITYRSPLLKQTTRKIVTKFAGKAIAKKTGTAVVGRFLGRGVPIVGLALFYYDFAINVALPMAEGNAAYTESNNRSGNWIANLPH</sequence>
<dbReference type="EMBL" id="SDHZ01000004">
    <property type="protein sequence ID" value="RXK81491.1"/>
    <property type="molecule type" value="Genomic_DNA"/>
</dbReference>
<organism evidence="1 2">
    <name type="scientific">Filimonas effusa</name>
    <dbReference type="NCBI Taxonomy" id="2508721"/>
    <lineage>
        <taxon>Bacteria</taxon>
        <taxon>Pseudomonadati</taxon>
        <taxon>Bacteroidota</taxon>
        <taxon>Chitinophagia</taxon>
        <taxon>Chitinophagales</taxon>
        <taxon>Chitinophagaceae</taxon>
        <taxon>Filimonas</taxon>
    </lineage>
</organism>
<dbReference type="InterPro" id="IPR022385">
    <property type="entry name" value="Rhs_assc_core"/>
</dbReference>
<reference evidence="1 2" key="1">
    <citation type="submission" date="2019-01" db="EMBL/GenBank/DDBJ databases">
        <title>Filimonas sp. strain TTM-71.</title>
        <authorList>
            <person name="Chen W.-M."/>
        </authorList>
    </citation>
    <scope>NUCLEOTIDE SEQUENCE [LARGE SCALE GENOMIC DNA]</scope>
    <source>
        <strain evidence="1 2">TTM-71</strain>
    </source>
</reference>